<feature type="region of interest" description="Disordered" evidence="2">
    <location>
        <begin position="234"/>
        <end position="259"/>
    </location>
</feature>
<keyword evidence="4" id="KW-1185">Reference proteome</keyword>
<dbReference type="InterPro" id="IPR014752">
    <property type="entry name" value="Arrestin-like_C"/>
</dbReference>
<protein>
    <submittedName>
        <fullName evidence="3">VPS26</fullName>
    </submittedName>
</protein>
<accession>A0A7R8H946</accession>
<dbReference type="OrthoDB" id="3821113at2759"/>
<dbReference type="AlphaFoldDB" id="A0A7R8H946"/>
<evidence type="ECO:0000256" key="1">
    <source>
        <dbReference type="ARBA" id="ARBA00009100"/>
    </source>
</evidence>
<evidence type="ECO:0000313" key="3">
    <source>
        <dbReference type="EMBL" id="CAF2949201.1"/>
    </source>
</evidence>
<feature type="compositionally biased region" description="Polar residues" evidence="2">
    <location>
        <begin position="334"/>
        <end position="345"/>
    </location>
</feature>
<dbReference type="PANTHER" id="PTHR12233">
    <property type="entry name" value="VACUOLAR PROTEIN SORTING 26 RELATED"/>
    <property type="match status" value="1"/>
</dbReference>
<sequence length="345" mass="39348">MYYDRGNHHEFLSLCKDLVRPGELTQNNSFDFEFSKVENKPYECYTGANVRLRYFLRVTIIRRLTDITKEMNILSFEYNKSKYHLKDVIVGKIYFFISSYQNKVYGNRHYQEGIDWIRGESIPIRVFLAGYDLTPTMREKREDILNSRQVSLIYEIVLWRKSDKMRKSMSQHPQANYSTSNSAASIPQHLSTHQNIPHAMARHFPAGKDTIVRTAPTPTSPSSDDLAATFGAPEITTNTTTTNNSSTTSNNNNNNILANPTATVIPNTHLVRGHSSSEEIEEVESEPEFLEKEVAVPLPISNNEHEESDENENNNNTSSSVLVPEEKNEDRNVSKSPLTTSDPHE</sequence>
<comment type="similarity">
    <text evidence="1">Belongs to the VPS26 family.</text>
</comment>
<feature type="compositionally biased region" description="Acidic residues" evidence="2">
    <location>
        <begin position="278"/>
        <end position="288"/>
    </location>
</feature>
<gene>
    <name evidence="3" type="ORF">LSAA_9733</name>
</gene>
<dbReference type="Proteomes" id="UP000675881">
    <property type="component" value="Chromosome 5"/>
</dbReference>
<feature type="compositionally biased region" description="Basic and acidic residues" evidence="2">
    <location>
        <begin position="324"/>
        <end position="333"/>
    </location>
</feature>
<feature type="region of interest" description="Disordered" evidence="2">
    <location>
        <begin position="273"/>
        <end position="345"/>
    </location>
</feature>
<evidence type="ECO:0000313" key="4">
    <source>
        <dbReference type="Proteomes" id="UP000675881"/>
    </source>
</evidence>
<feature type="compositionally biased region" description="Low complexity" evidence="2">
    <location>
        <begin position="236"/>
        <end position="255"/>
    </location>
</feature>
<reference evidence="3" key="1">
    <citation type="submission" date="2021-02" db="EMBL/GenBank/DDBJ databases">
        <authorList>
            <person name="Bekaert M."/>
        </authorList>
    </citation>
    <scope>NUCLEOTIDE SEQUENCE</scope>
    <source>
        <strain evidence="3">IoA-00</strain>
    </source>
</reference>
<dbReference type="Pfam" id="PF03643">
    <property type="entry name" value="Vps26"/>
    <property type="match status" value="2"/>
</dbReference>
<evidence type="ECO:0000256" key="2">
    <source>
        <dbReference type="SAM" id="MobiDB-lite"/>
    </source>
</evidence>
<dbReference type="EMBL" id="HG994584">
    <property type="protein sequence ID" value="CAF2949201.1"/>
    <property type="molecule type" value="Genomic_DNA"/>
</dbReference>
<organism evidence="3 4">
    <name type="scientific">Lepeophtheirus salmonis</name>
    <name type="common">Salmon louse</name>
    <name type="synonym">Caligus salmonis</name>
    <dbReference type="NCBI Taxonomy" id="72036"/>
    <lineage>
        <taxon>Eukaryota</taxon>
        <taxon>Metazoa</taxon>
        <taxon>Ecdysozoa</taxon>
        <taxon>Arthropoda</taxon>
        <taxon>Crustacea</taxon>
        <taxon>Multicrustacea</taxon>
        <taxon>Hexanauplia</taxon>
        <taxon>Copepoda</taxon>
        <taxon>Siphonostomatoida</taxon>
        <taxon>Caligidae</taxon>
        <taxon>Lepeophtheirus</taxon>
    </lineage>
</organism>
<name>A0A7R8H946_LEPSM</name>
<dbReference type="InterPro" id="IPR028934">
    <property type="entry name" value="Vps26-related"/>
</dbReference>
<dbReference type="GO" id="GO:0006886">
    <property type="term" value="P:intracellular protein transport"/>
    <property type="evidence" value="ECO:0007669"/>
    <property type="project" value="InterPro"/>
</dbReference>
<proteinExistence type="inferred from homology"/>
<dbReference type="Gene3D" id="2.60.40.640">
    <property type="match status" value="2"/>
</dbReference>